<protein>
    <submittedName>
        <fullName evidence="2">ABC transporter permease</fullName>
    </submittedName>
</protein>
<dbReference type="RefSeq" id="WP_130135772.1">
    <property type="nucleotide sequence ID" value="NZ_RQTE01000309.1"/>
</dbReference>
<dbReference type="Proteomes" id="UP000293854">
    <property type="component" value="Unassembled WGS sequence"/>
</dbReference>
<gene>
    <name evidence="2" type="ORF">EIG99_11940</name>
</gene>
<keyword evidence="1" id="KW-0472">Membrane</keyword>
<reference evidence="2 3" key="1">
    <citation type="submission" date="2018-11" db="EMBL/GenBank/DDBJ databases">
        <title>Genomic profiling of Staphylococcus species from a Poultry farm system in KwaZulu-Natal, South Africa.</title>
        <authorList>
            <person name="Amoako D.G."/>
            <person name="Somboro A.M."/>
            <person name="Abia A.L.K."/>
            <person name="Bester L.A."/>
            <person name="Essack S.Y."/>
        </authorList>
    </citation>
    <scope>NUCLEOTIDE SEQUENCE [LARGE SCALE GENOMIC DNA]</scope>
    <source>
        <strain evidence="2 3">SA11</strain>
    </source>
</reference>
<dbReference type="AlphaFoldDB" id="A0A4Q7CLN9"/>
<feature type="transmembrane region" description="Helical" evidence="1">
    <location>
        <begin position="461"/>
        <end position="478"/>
    </location>
</feature>
<comment type="caution">
    <text evidence="2">The sequence shown here is derived from an EMBL/GenBank/DDBJ whole genome shotgun (WGS) entry which is preliminary data.</text>
</comment>
<feature type="transmembrane region" description="Helical" evidence="1">
    <location>
        <begin position="389"/>
        <end position="414"/>
    </location>
</feature>
<feature type="transmembrane region" description="Helical" evidence="1">
    <location>
        <begin position="343"/>
        <end position="365"/>
    </location>
</feature>
<feature type="transmembrane region" description="Helical" evidence="1">
    <location>
        <begin position="239"/>
        <end position="259"/>
    </location>
</feature>
<name>A0A4Q7CLN9_9STAP</name>
<dbReference type="GO" id="GO:0005886">
    <property type="term" value="C:plasma membrane"/>
    <property type="evidence" value="ECO:0007669"/>
    <property type="project" value="UniProtKB-SubCell"/>
</dbReference>
<dbReference type="GO" id="GO:0140359">
    <property type="term" value="F:ABC-type transporter activity"/>
    <property type="evidence" value="ECO:0007669"/>
    <property type="project" value="InterPro"/>
</dbReference>
<feature type="transmembrane region" description="Helical" evidence="1">
    <location>
        <begin position="165"/>
        <end position="188"/>
    </location>
</feature>
<sequence length="529" mass="59094">MKQNLYHTSKITLFYLKRNKWKMFFWLAGLILLTLIIPPAFKNIYPDNKELIPVFEMFKSPAMEAMLGKAHLSQVNLATMFAYEMQLFTVILVAIMNILFVAKDTRGEEEDGRLEMMRALPMGRDAVLASAVIQQMIVNSVLGLAIGIGLSIINIPHFTIEGNFLYGASLAASGLLFGMLTLVVAQLAATRSQTVGISISLLLIMYLLRAIGDVSAEGLSNWVPLGWIPHTEVYSNNHWWPIIALVIIAAVLLIIAFVLNGRRDAEAGLLPTFSGHAEAGWLLKSILGIQFRLQRTGLIAWGIGMFVLGLSYGSVFGDLDAFFKNNPMLKRMLTGDGTNYAEQFVPILMAIMGMISTIPVLMAIFKIRREMSFHREELILSHPVSRIRYLMSFVWIGLLNSIMMIMLAALGMYAGEASSMKNPIAFEKIITAGAVYIPAILVFAGLAVTVIGWFEKMSILVYLYLAYCFLVVYLGQLLDVKKWLKEMTPFGHVPRLPVADMNWPPLLWLLLISIICMVVGIIGFRRRDI</sequence>
<keyword evidence="1" id="KW-0812">Transmembrane</keyword>
<feature type="transmembrane region" description="Helical" evidence="1">
    <location>
        <begin position="506"/>
        <end position="524"/>
    </location>
</feature>
<feature type="transmembrane region" description="Helical" evidence="1">
    <location>
        <begin position="434"/>
        <end position="454"/>
    </location>
</feature>
<keyword evidence="1" id="KW-1133">Transmembrane helix</keyword>
<proteinExistence type="predicted"/>
<feature type="transmembrane region" description="Helical" evidence="1">
    <location>
        <begin position="85"/>
        <end position="105"/>
    </location>
</feature>
<feature type="transmembrane region" description="Helical" evidence="1">
    <location>
        <begin position="298"/>
        <end position="323"/>
    </location>
</feature>
<feature type="transmembrane region" description="Helical" evidence="1">
    <location>
        <begin position="126"/>
        <end position="153"/>
    </location>
</feature>
<feature type="transmembrane region" description="Helical" evidence="1">
    <location>
        <begin position="195"/>
        <end position="212"/>
    </location>
</feature>
<feature type="transmembrane region" description="Helical" evidence="1">
    <location>
        <begin position="21"/>
        <end position="41"/>
    </location>
</feature>
<evidence type="ECO:0000313" key="3">
    <source>
        <dbReference type="Proteomes" id="UP000293854"/>
    </source>
</evidence>
<dbReference type="EMBL" id="RQTE01000309">
    <property type="protein sequence ID" value="RZI00282.1"/>
    <property type="molecule type" value="Genomic_DNA"/>
</dbReference>
<evidence type="ECO:0000313" key="2">
    <source>
        <dbReference type="EMBL" id="RZI00282.1"/>
    </source>
</evidence>
<evidence type="ECO:0000256" key="1">
    <source>
        <dbReference type="SAM" id="Phobius"/>
    </source>
</evidence>
<organism evidence="2 3">
    <name type="scientific">Staphylococcus condimenti</name>
    <dbReference type="NCBI Taxonomy" id="70255"/>
    <lineage>
        <taxon>Bacteria</taxon>
        <taxon>Bacillati</taxon>
        <taxon>Bacillota</taxon>
        <taxon>Bacilli</taxon>
        <taxon>Bacillales</taxon>
        <taxon>Staphylococcaceae</taxon>
        <taxon>Staphylococcus</taxon>
    </lineage>
</organism>
<accession>A0A4Q7CLN9</accession>